<organism evidence="2 3">
    <name type="scientific">Inhella proteolytica</name>
    <dbReference type="NCBI Taxonomy" id="2795029"/>
    <lineage>
        <taxon>Bacteria</taxon>
        <taxon>Pseudomonadati</taxon>
        <taxon>Pseudomonadota</taxon>
        <taxon>Betaproteobacteria</taxon>
        <taxon>Burkholderiales</taxon>
        <taxon>Sphaerotilaceae</taxon>
        <taxon>Inhella</taxon>
    </lineage>
</organism>
<dbReference type="EMBL" id="JAEDAK010000006">
    <property type="protein sequence ID" value="MBH9577290.1"/>
    <property type="molecule type" value="Genomic_DNA"/>
</dbReference>
<feature type="transmembrane region" description="Helical" evidence="1">
    <location>
        <begin position="20"/>
        <end position="42"/>
    </location>
</feature>
<name>A0A931J708_9BURK</name>
<feature type="transmembrane region" description="Helical" evidence="1">
    <location>
        <begin position="209"/>
        <end position="227"/>
    </location>
</feature>
<proteinExistence type="predicted"/>
<feature type="transmembrane region" description="Helical" evidence="1">
    <location>
        <begin position="54"/>
        <end position="74"/>
    </location>
</feature>
<evidence type="ECO:0000313" key="3">
    <source>
        <dbReference type="Proteomes" id="UP000613266"/>
    </source>
</evidence>
<keyword evidence="1" id="KW-0472">Membrane</keyword>
<keyword evidence="3" id="KW-1185">Reference proteome</keyword>
<feature type="transmembrane region" description="Helical" evidence="1">
    <location>
        <begin position="144"/>
        <end position="166"/>
    </location>
</feature>
<feature type="transmembrane region" description="Helical" evidence="1">
    <location>
        <begin position="111"/>
        <end position="132"/>
    </location>
</feature>
<keyword evidence="1" id="KW-0812">Transmembrane</keyword>
<dbReference type="AlphaFoldDB" id="A0A931J708"/>
<accession>A0A931J708</accession>
<gene>
    <name evidence="2" type="ORF">I7X39_10310</name>
</gene>
<dbReference type="RefSeq" id="WP_198111066.1">
    <property type="nucleotide sequence ID" value="NZ_JAEDAK010000006.1"/>
</dbReference>
<feature type="transmembrane region" description="Helical" evidence="1">
    <location>
        <begin position="80"/>
        <end position="99"/>
    </location>
</feature>
<evidence type="ECO:0000256" key="1">
    <source>
        <dbReference type="SAM" id="Phobius"/>
    </source>
</evidence>
<evidence type="ECO:0000313" key="2">
    <source>
        <dbReference type="EMBL" id="MBH9577290.1"/>
    </source>
</evidence>
<dbReference type="Proteomes" id="UP000613266">
    <property type="component" value="Unassembled WGS sequence"/>
</dbReference>
<feature type="transmembrane region" description="Helical" evidence="1">
    <location>
        <begin position="178"/>
        <end position="197"/>
    </location>
</feature>
<sequence length="251" mass="26573">MSTIYVSPDSHPLVHAAAAVVLYLHIGAGTVGLLSGAAAFVFRKGSRGHRLACNVFVISMLIMAAIGAAAAPFLPTPERASVIAGVLTFYLVLSSWAAVKRKPGSIGAFDYGLLGTSLTVVGASAYLMSLAAQSPTGKLDGQPAAAFVMFLVIGSLAAVGDLRLILQRGVMGAMRLARHLWRMTVAFFIAANALFLGQQQVFPKALQGSFWLMLPALLILGLLAYWLPHMGWGAWRRQAPRPGKPEMANLS</sequence>
<keyword evidence="1" id="KW-1133">Transmembrane helix</keyword>
<evidence type="ECO:0008006" key="4">
    <source>
        <dbReference type="Google" id="ProtNLM"/>
    </source>
</evidence>
<reference evidence="2" key="1">
    <citation type="submission" date="2020-12" db="EMBL/GenBank/DDBJ databases">
        <title>The genome sequence of Inhella sp. 1Y17.</title>
        <authorList>
            <person name="Liu Y."/>
        </authorList>
    </citation>
    <scope>NUCLEOTIDE SEQUENCE</scope>
    <source>
        <strain evidence="2">1Y17</strain>
    </source>
</reference>
<comment type="caution">
    <text evidence="2">The sequence shown here is derived from an EMBL/GenBank/DDBJ whole genome shotgun (WGS) entry which is preliminary data.</text>
</comment>
<protein>
    <recommendedName>
        <fullName evidence="4">DUF2306 domain-containing protein</fullName>
    </recommendedName>
</protein>